<dbReference type="Proteomes" id="UP001335729">
    <property type="component" value="Unassembled WGS sequence"/>
</dbReference>
<dbReference type="InterPro" id="IPR039425">
    <property type="entry name" value="RNA_pol_sigma-70-like"/>
</dbReference>
<dbReference type="RefSeq" id="WP_330507379.1">
    <property type="nucleotide sequence ID" value="NZ_JAZDUE010000028.1"/>
</dbReference>
<evidence type="ECO:0000256" key="1">
    <source>
        <dbReference type="ARBA" id="ARBA00010641"/>
    </source>
</evidence>
<dbReference type="Pfam" id="PF04542">
    <property type="entry name" value="Sigma70_r2"/>
    <property type="match status" value="1"/>
</dbReference>
<name>A0ABU7N078_9ACTN</name>
<keyword evidence="4" id="KW-0238">DNA-binding</keyword>
<comment type="similarity">
    <text evidence="1">Belongs to the sigma-70 factor family. ECF subfamily.</text>
</comment>
<evidence type="ECO:0000313" key="8">
    <source>
        <dbReference type="EMBL" id="MEE4025979.1"/>
    </source>
</evidence>
<dbReference type="EMBL" id="JAZDUE010000028">
    <property type="protein sequence ID" value="MEE4025979.1"/>
    <property type="molecule type" value="Genomic_DNA"/>
</dbReference>
<evidence type="ECO:0000256" key="2">
    <source>
        <dbReference type="ARBA" id="ARBA00023015"/>
    </source>
</evidence>
<dbReference type="SUPFAM" id="SSF88659">
    <property type="entry name" value="Sigma3 and sigma4 domains of RNA polymerase sigma factors"/>
    <property type="match status" value="1"/>
</dbReference>
<evidence type="ECO:0000256" key="5">
    <source>
        <dbReference type="ARBA" id="ARBA00023163"/>
    </source>
</evidence>
<keyword evidence="5" id="KW-0804">Transcription</keyword>
<keyword evidence="2" id="KW-0805">Transcription regulation</keyword>
<dbReference type="Gene3D" id="1.10.10.10">
    <property type="entry name" value="Winged helix-like DNA-binding domain superfamily/Winged helix DNA-binding domain"/>
    <property type="match status" value="1"/>
</dbReference>
<dbReference type="CDD" id="cd06171">
    <property type="entry name" value="Sigma70_r4"/>
    <property type="match status" value="1"/>
</dbReference>
<protein>
    <submittedName>
        <fullName evidence="8">RNA polymerase sigma factor SigM</fullName>
    </submittedName>
</protein>
<organism evidence="8 9">
    <name type="scientific">Gordonia prachuapensis</name>
    <dbReference type="NCBI Taxonomy" id="3115651"/>
    <lineage>
        <taxon>Bacteria</taxon>
        <taxon>Bacillati</taxon>
        <taxon>Actinomycetota</taxon>
        <taxon>Actinomycetes</taxon>
        <taxon>Mycobacteriales</taxon>
        <taxon>Gordoniaceae</taxon>
        <taxon>Gordonia</taxon>
    </lineage>
</organism>
<evidence type="ECO:0000259" key="6">
    <source>
        <dbReference type="Pfam" id="PF04542"/>
    </source>
</evidence>
<keyword evidence="9" id="KW-1185">Reference proteome</keyword>
<dbReference type="InterPro" id="IPR007627">
    <property type="entry name" value="RNA_pol_sigma70_r2"/>
</dbReference>
<dbReference type="NCBIfam" id="TIGR02937">
    <property type="entry name" value="sigma70-ECF"/>
    <property type="match status" value="1"/>
</dbReference>
<sequence length="178" mass="19193">MDSDERPDSELLAAHVAGDRSAFGTLIRRHERYLWAVARRTTGDPDDAADAMQNALFSAHRNAHRFRGDAQVRTWLHRLVVNAGLDRLRRRGRVTMPLPSGDMPAPSSGIDHDDRIDISSALAALPAHQRAAIVAVDIEGLSVADAADRLGVAPGTIKSRCARGRAALAVTLGHLRSA</sequence>
<evidence type="ECO:0000313" key="9">
    <source>
        <dbReference type="Proteomes" id="UP001335729"/>
    </source>
</evidence>
<evidence type="ECO:0000259" key="7">
    <source>
        <dbReference type="Pfam" id="PF08281"/>
    </source>
</evidence>
<keyword evidence="3" id="KW-0731">Sigma factor</keyword>
<dbReference type="SUPFAM" id="SSF88946">
    <property type="entry name" value="Sigma2 domain of RNA polymerase sigma factors"/>
    <property type="match status" value="1"/>
</dbReference>
<feature type="domain" description="RNA polymerase sigma-70 region 2" evidence="6">
    <location>
        <begin position="26"/>
        <end position="93"/>
    </location>
</feature>
<dbReference type="InterPro" id="IPR036388">
    <property type="entry name" value="WH-like_DNA-bd_sf"/>
</dbReference>
<dbReference type="InterPro" id="IPR013324">
    <property type="entry name" value="RNA_pol_sigma_r3/r4-like"/>
</dbReference>
<dbReference type="InterPro" id="IPR014284">
    <property type="entry name" value="RNA_pol_sigma-70_dom"/>
</dbReference>
<dbReference type="PANTHER" id="PTHR43133">
    <property type="entry name" value="RNA POLYMERASE ECF-TYPE SIGMA FACTO"/>
    <property type="match status" value="1"/>
</dbReference>
<gene>
    <name evidence="8" type="primary">sigM</name>
    <name evidence="8" type="ORF">V1Y59_23055</name>
</gene>
<comment type="caution">
    <text evidence="8">The sequence shown here is derived from an EMBL/GenBank/DDBJ whole genome shotgun (WGS) entry which is preliminary data.</text>
</comment>
<accession>A0ABU7N078</accession>
<reference evidence="8 9" key="1">
    <citation type="submission" date="2024-01" db="EMBL/GenBank/DDBJ databases">
        <title>Draft genome sequence of Gordonia sp. PKS22-38.</title>
        <authorList>
            <person name="Suphannarot A."/>
            <person name="Mingma R."/>
        </authorList>
    </citation>
    <scope>NUCLEOTIDE SEQUENCE [LARGE SCALE GENOMIC DNA]</scope>
    <source>
        <strain evidence="8 9">PKS22-38</strain>
    </source>
</reference>
<dbReference type="PANTHER" id="PTHR43133:SF50">
    <property type="entry name" value="ECF RNA POLYMERASE SIGMA FACTOR SIGM"/>
    <property type="match status" value="1"/>
</dbReference>
<dbReference type="Pfam" id="PF08281">
    <property type="entry name" value="Sigma70_r4_2"/>
    <property type="match status" value="1"/>
</dbReference>
<dbReference type="InterPro" id="IPR013249">
    <property type="entry name" value="RNA_pol_sigma70_r4_t2"/>
</dbReference>
<dbReference type="Gene3D" id="1.10.1740.10">
    <property type="match status" value="1"/>
</dbReference>
<dbReference type="NCBIfam" id="NF007225">
    <property type="entry name" value="PRK09643.1"/>
    <property type="match status" value="1"/>
</dbReference>
<evidence type="ECO:0000256" key="3">
    <source>
        <dbReference type="ARBA" id="ARBA00023082"/>
    </source>
</evidence>
<proteinExistence type="inferred from homology"/>
<dbReference type="InterPro" id="IPR013325">
    <property type="entry name" value="RNA_pol_sigma_r2"/>
</dbReference>
<evidence type="ECO:0000256" key="4">
    <source>
        <dbReference type="ARBA" id="ARBA00023125"/>
    </source>
</evidence>
<feature type="domain" description="RNA polymerase sigma factor 70 region 4 type 2" evidence="7">
    <location>
        <begin position="117"/>
        <end position="168"/>
    </location>
</feature>